<dbReference type="PANTHER" id="PTHR11767:SF102">
    <property type="entry name" value="INWARDLY RECTIFYING POTASSIUM CHANNEL 1, ISOFORM F"/>
    <property type="match status" value="1"/>
</dbReference>
<dbReference type="EMBL" id="JAENIJ010000003">
    <property type="protein sequence ID" value="MBK1881409.1"/>
    <property type="molecule type" value="Genomic_DNA"/>
</dbReference>
<feature type="transmembrane region" description="Helical" evidence="11">
    <location>
        <begin position="42"/>
        <end position="63"/>
    </location>
</feature>
<evidence type="ECO:0000256" key="4">
    <source>
        <dbReference type="ARBA" id="ARBA00022692"/>
    </source>
</evidence>
<accession>A0A934S8P5</accession>
<keyword evidence="7 11" id="KW-1133">Transmembrane helix</keyword>
<dbReference type="Gene3D" id="1.10.287.70">
    <property type="match status" value="1"/>
</dbReference>
<evidence type="ECO:0000256" key="11">
    <source>
        <dbReference type="SAM" id="Phobius"/>
    </source>
</evidence>
<dbReference type="GO" id="GO:0034702">
    <property type="term" value="C:monoatomic ion channel complex"/>
    <property type="evidence" value="ECO:0007669"/>
    <property type="project" value="UniProtKB-KW"/>
</dbReference>
<dbReference type="InterPro" id="IPR013518">
    <property type="entry name" value="K_chnl_inward-rec_Kir_cyto"/>
</dbReference>
<evidence type="ECO:0000259" key="12">
    <source>
        <dbReference type="Pfam" id="PF07885"/>
    </source>
</evidence>
<evidence type="ECO:0000256" key="1">
    <source>
        <dbReference type="ARBA" id="ARBA00004141"/>
    </source>
</evidence>
<dbReference type="GO" id="GO:0005886">
    <property type="term" value="C:plasma membrane"/>
    <property type="evidence" value="ECO:0007669"/>
    <property type="project" value="TreeGrafter"/>
</dbReference>
<dbReference type="GO" id="GO:0005242">
    <property type="term" value="F:inward rectifier potassium channel activity"/>
    <property type="evidence" value="ECO:0007669"/>
    <property type="project" value="InterPro"/>
</dbReference>
<keyword evidence="10" id="KW-0407">Ion channel</keyword>
<gene>
    <name evidence="14" type="ORF">JIN85_03215</name>
</gene>
<evidence type="ECO:0008006" key="16">
    <source>
        <dbReference type="Google" id="ProtNLM"/>
    </source>
</evidence>
<evidence type="ECO:0000256" key="5">
    <source>
        <dbReference type="ARBA" id="ARBA00022882"/>
    </source>
</evidence>
<evidence type="ECO:0000256" key="7">
    <source>
        <dbReference type="ARBA" id="ARBA00022989"/>
    </source>
</evidence>
<dbReference type="Pfam" id="PF17655">
    <property type="entry name" value="IRK_C"/>
    <property type="match status" value="1"/>
</dbReference>
<dbReference type="PANTHER" id="PTHR11767">
    <property type="entry name" value="INWARD RECTIFIER POTASSIUM CHANNEL"/>
    <property type="match status" value="1"/>
</dbReference>
<evidence type="ECO:0000313" key="14">
    <source>
        <dbReference type="EMBL" id="MBK1881409.1"/>
    </source>
</evidence>
<feature type="domain" description="Inward rectifier potassium channel C-terminal" evidence="13">
    <location>
        <begin position="135"/>
        <end position="287"/>
    </location>
</feature>
<dbReference type="InterPro" id="IPR016449">
    <property type="entry name" value="K_chnl_inward-rec_Kir"/>
</dbReference>
<dbReference type="Pfam" id="PF07885">
    <property type="entry name" value="Ion_trans_2"/>
    <property type="match status" value="1"/>
</dbReference>
<evidence type="ECO:0000256" key="3">
    <source>
        <dbReference type="ARBA" id="ARBA00022538"/>
    </source>
</evidence>
<dbReference type="RefSeq" id="WP_200267580.1">
    <property type="nucleotide sequence ID" value="NZ_JAENIJ010000003.1"/>
</dbReference>
<keyword evidence="15" id="KW-1185">Reference proteome</keyword>
<keyword evidence="2" id="KW-0813">Transport</keyword>
<dbReference type="InterPro" id="IPR041647">
    <property type="entry name" value="IRK_C"/>
</dbReference>
<keyword evidence="5" id="KW-0851">Voltage-gated channel</keyword>
<keyword evidence="3" id="KW-0633">Potassium transport</keyword>
<feature type="transmembrane region" description="Helical" evidence="11">
    <location>
        <begin position="104"/>
        <end position="126"/>
    </location>
</feature>
<dbReference type="InterPro" id="IPR014756">
    <property type="entry name" value="Ig_E-set"/>
</dbReference>
<organism evidence="14 15">
    <name type="scientific">Luteolibacter pohnpeiensis</name>
    <dbReference type="NCBI Taxonomy" id="454153"/>
    <lineage>
        <taxon>Bacteria</taxon>
        <taxon>Pseudomonadati</taxon>
        <taxon>Verrucomicrobiota</taxon>
        <taxon>Verrucomicrobiia</taxon>
        <taxon>Verrucomicrobiales</taxon>
        <taxon>Verrucomicrobiaceae</taxon>
        <taxon>Luteolibacter</taxon>
    </lineage>
</organism>
<reference evidence="14" key="1">
    <citation type="submission" date="2021-01" db="EMBL/GenBank/DDBJ databases">
        <title>Modified the classification status of verrucomicrobia.</title>
        <authorList>
            <person name="Feng X."/>
        </authorList>
    </citation>
    <scope>NUCLEOTIDE SEQUENCE</scope>
    <source>
        <strain evidence="14">KCTC 22041</strain>
    </source>
</reference>
<dbReference type="GO" id="GO:1990573">
    <property type="term" value="P:potassium ion import across plasma membrane"/>
    <property type="evidence" value="ECO:0007669"/>
    <property type="project" value="TreeGrafter"/>
</dbReference>
<feature type="domain" description="Potassium channel" evidence="12">
    <location>
        <begin position="58"/>
        <end position="127"/>
    </location>
</feature>
<sequence>MKKQSSTISVQAGKIEFVRKNSIHLGWRDLYRNILSLTWPRFLLAVLAVYLLLNLLFATAFTLGGPCLAEVPQGSFPGAFFYSVQTLSTVGYGHVYPKTAYGDIVTTLEIMVGMFFTAAITGLIFVRFSRPVAQLLFSDHLVICHYNGMPTLQFRVANLYHQTMVDAEFRLMMVRKEAIDDEEDARRFHTLKLEYDRLILFPTALTIRHVIDETSPLFGVTPASLESSASRFMASIVCVDTVIPASVHSEADYLWSDVRFDHRFVEIYHEHPDGRMEVDYGRVHETELHPKRLFRLEK</sequence>
<evidence type="ECO:0000259" key="13">
    <source>
        <dbReference type="Pfam" id="PF17655"/>
    </source>
</evidence>
<dbReference type="PRINTS" id="PR01320">
    <property type="entry name" value="KIRCHANNEL"/>
</dbReference>
<evidence type="ECO:0000256" key="9">
    <source>
        <dbReference type="ARBA" id="ARBA00023136"/>
    </source>
</evidence>
<dbReference type="GO" id="GO:0034765">
    <property type="term" value="P:regulation of monoatomic ion transmembrane transport"/>
    <property type="evidence" value="ECO:0007669"/>
    <property type="project" value="TreeGrafter"/>
</dbReference>
<comment type="subcellular location">
    <subcellularLocation>
        <location evidence="1">Membrane</location>
        <topology evidence="1">Multi-pass membrane protein</topology>
    </subcellularLocation>
</comment>
<proteinExistence type="predicted"/>
<comment type="caution">
    <text evidence="14">The sequence shown here is derived from an EMBL/GenBank/DDBJ whole genome shotgun (WGS) entry which is preliminary data.</text>
</comment>
<dbReference type="SUPFAM" id="SSF81324">
    <property type="entry name" value="Voltage-gated potassium channels"/>
    <property type="match status" value="1"/>
</dbReference>
<evidence type="ECO:0000256" key="8">
    <source>
        <dbReference type="ARBA" id="ARBA00023065"/>
    </source>
</evidence>
<keyword evidence="4 11" id="KW-0812">Transmembrane</keyword>
<keyword evidence="8" id="KW-0406">Ion transport</keyword>
<evidence type="ECO:0000256" key="2">
    <source>
        <dbReference type="ARBA" id="ARBA00022448"/>
    </source>
</evidence>
<keyword evidence="9 11" id="KW-0472">Membrane</keyword>
<name>A0A934S8P5_9BACT</name>
<dbReference type="Proteomes" id="UP000603141">
    <property type="component" value="Unassembled WGS sequence"/>
</dbReference>
<keyword evidence="6" id="KW-0630">Potassium</keyword>
<evidence type="ECO:0000256" key="6">
    <source>
        <dbReference type="ARBA" id="ARBA00022958"/>
    </source>
</evidence>
<dbReference type="Gene3D" id="2.60.40.1400">
    <property type="entry name" value="G protein-activated inward rectifier potassium channel 1"/>
    <property type="match status" value="1"/>
</dbReference>
<evidence type="ECO:0000256" key="10">
    <source>
        <dbReference type="ARBA" id="ARBA00023303"/>
    </source>
</evidence>
<dbReference type="InterPro" id="IPR013099">
    <property type="entry name" value="K_chnl_dom"/>
</dbReference>
<dbReference type="SUPFAM" id="SSF81296">
    <property type="entry name" value="E set domains"/>
    <property type="match status" value="1"/>
</dbReference>
<evidence type="ECO:0000313" key="15">
    <source>
        <dbReference type="Proteomes" id="UP000603141"/>
    </source>
</evidence>
<dbReference type="AlphaFoldDB" id="A0A934S8P5"/>
<protein>
    <recommendedName>
        <fullName evidence="16">ATP-sensitive inward rectifier potassium channel 10</fullName>
    </recommendedName>
</protein>